<dbReference type="Proteomes" id="UP000190102">
    <property type="component" value="Unassembled WGS sequence"/>
</dbReference>
<dbReference type="SMART" id="SM00471">
    <property type="entry name" value="HDc"/>
    <property type="match status" value="1"/>
</dbReference>
<keyword evidence="3" id="KW-1185">Reference proteome</keyword>
<proteinExistence type="predicted"/>
<feature type="domain" description="HDOD" evidence="1">
    <location>
        <begin position="19"/>
        <end position="214"/>
    </location>
</feature>
<evidence type="ECO:0000259" key="1">
    <source>
        <dbReference type="PROSITE" id="PS51833"/>
    </source>
</evidence>
<dbReference type="InterPro" id="IPR013976">
    <property type="entry name" value="HDOD"/>
</dbReference>
<dbReference type="PANTHER" id="PTHR33525:SF3">
    <property type="entry name" value="RIBONUCLEASE Y"/>
    <property type="match status" value="1"/>
</dbReference>
<protein>
    <submittedName>
        <fullName evidence="2">HDIG domain-containing protein</fullName>
    </submittedName>
</protein>
<dbReference type="Pfam" id="PF08668">
    <property type="entry name" value="HDOD"/>
    <property type="match status" value="1"/>
</dbReference>
<dbReference type="Gene3D" id="1.10.3210.10">
    <property type="entry name" value="Hypothetical protein af1432"/>
    <property type="match status" value="1"/>
</dbReference>
<reference evidence="3" key="1">
    <citation type="submission" date="2017-02" db="EMBL/GenBank/DDBJ databases">
        <authorList>
            <person name="Varghese N."/>
            <person name="Submissions S."/>
        </authorList>
    </citation>
    <scope>NUCLEOTIDE SEQUENCE [LARGE SCALE GENOMIC DNA]</scope>
    <source>
        <strain evidence="3">ATCC BAA-34</strain>
    </source>
</reference>
<evidence type="ECO:0000313" key="2">
    <source>
        <dbReference type="EMBL" id="SJZ96456.1"/>
    </source>
</evidence>
<gene>
    <name evidence="2" type="ORF">SAMN02745119_02154</name>
</gene>
<dbReference type="PROSITE" id="PS51833">
    <property type="entry name" value="HDOD"/>
    <property type="match status" value="1"/>
</dbReference>
<dbReference type="InterPro" id="IPR052340">
    <property type="entry name" value="RNase_Y/CdgJ"/>
</dbReference>
<dbReference type="PANTHER" id="PTHR33525">
    <property type="match status" value="1"/>
</dbReference>
<dbReference type="InterPro" id="IPR003607">
    <property type="entry name" value="HD/PDEase_dom"/>
</dbReference>
<organism evidence="2 3">
    <name type="scientific">Trichlorobacter thiogenes</name>
    <dbReference type="NCBI Taxonomy" id="115783"/>
    <lineage>
        <taxon>Bacteria</taxon>
        <taxon>Pseudomonadati</taxon>
        <taxon>Thermodesulfobacteriota</taxon>
        <taxon>Desulfuromonadia</taxon>
        <taxon>Geobacterales</taxon>
        <taxon>Geobacteraceae</taxon>
        <taxon>Trichlorobacter</taxon>
    </lineage>
</organism>
<dbReference type="SUPFAM" id="SSF109604">
    <property type="entry name" value="HD-domain/PDEase-like"/>
    <property type="match status" value="1"/>
</dbReference>
<dbReference type="EMBL" id="FUWR01000011">
    <property type="protein sequence ID" value="SJZ96456.1"/>
    <property type="molecule type" value="Genomic_DNA"/>
</dbReference>
<dbReference type="NCBIfam" id="TIGR00277">
    <property type="entry name" value="HDIG"/>
    <property type="match status" value="1"/>
</dbReference>
<dbReference type="STRING" id="115783.SAMN02745119_02154"/>
<dbReference type="CDD" id="cd00077">
    <property type="entry name" value="HDc"/>
    <property type="match status" value="1"/>
</dbReference>
<dbReference type="AlphaFoldDB" id="A0A1T4PYP2"/>
<dbReference type="InterPro" id="IPR006675">
    <property type="entry name" value="HDIG_dom"/>
</dbReference>
<dbReference type="OrthoDB" id="5409144at2"/>
<name>A0A1T4PYP2_9BACT</name>
<accession>A0A1T4PYP2</accession>
<sequence length="295" mass="33052">MSVSPLATAQTIMKTFKVLPTVPAAASRAIQLLNESDVDMGEVADILLSDQVMAARVIRIVNSPLYKLLQEIDSVRQALIYLGPQRVFEIILTSCFLELTDSQSRSPLNMQHCWEHAFGVGLVAKKLASFSDTIPLDQAYIAGILHDIGEVILSQQRRDEFTRVLVLARERELDLHQAEMEVFGTSHAEVGGLLAEQWRFPEVYIDVIKHHHGHQPETMSPLTHLIHISDQICLNVGFCCKYESAEQREGEVYGVDMLELERQLAGLGVKRLSDFRSSLAELVQQVKQTVDSIYG</sequence>
<evidence type="ECO:0000313" key="3">
    <source>
        <dbReference type="Proteomes" id="UP000190102"/>
    </source>
</evidence>